<feature type="region of interest" description="Disordered" evidence="6">
    <location>
        <begin position="32"/>
        <end position="55"/>
    </location>
</feature>
<keyword evidence="3 5" id="KW-0720">Serine protease</keyword>
<dbReference type="GO" id="GO:0001669">
    <property type="term" value="C:acrosomal vesicle"/>
    <property type="evidence" value="ECO:0007669"/>
    <property type="project" value="Ensembl"/>
</dbReference>
<evidence type="ECO:0000256" key="5">
    <source>
        <dbReference type="RuleBase" id="RU363034"/>
    </source>
</evidence>
<dbReference type="InterPro" id="IPR009003">
    <property type="entry name" value="Peptidase_S1_PA"/>
</dbReference>
<feature type="signal peptide" evidence="7">
    <location>
        <begin position="1"/>
        <end position="18"/>
    </location>
</feature>
<feature type="compositionally biased region" description="Basic and acidic residues" evidence="6">
    <location>
        <begin position="306"/>
        <end position="318"/>
    </location>
</feature>
<dbReference type="PROSITE" id="PS50240">
    <property type="entry name" value="TRYPSIN_DOM"/>
    <property type="match status" value="1"/>
</dbReference>
<dbReference type="Pfam" id="PF00089">
    <property type="entry name" value="Trypsin"/>
    <property type="match status" value="1"/>
</dbReference>
<dbReference type="GO" id="GO:0005886">
    <property type="term" value="C:plasma membrane"/>
    <property type="evidence" value="ECO:0007669"/>
    <property type="project" value="Ensembl"/>
</dbReference>
<protein>
    <submittedName>
        <fullName evidence="9">Serine protease 55</fullName>
    </submittedName>
</protein>
<dbReference type="CDD" id="cd00190">
    <property type="entry name" value="Tryp_SPc"/>
    <property type="match status" value="1"/>
</dbReference>
<dbReference type="AlphaFoldDB" id="A0A8C4MA45"/>
<dbReference type="Ensembl" id="ENSEAST00005026183.2">
    <property type="protein sequence ID" value="ENSEASP00005024140.2"/>
    <property type="gene ID" value="ENSEASG00005016390.2"/>
</dbReference>
<organism evidence="9 10">
    <name type="scientific">Equus asinus</name>
    <name type="common">Donkey</name>
    <name type="synonym">Equus africanus asinus</name>
    <dbReference type="NCBI Taxonomy" id="9793"/>
    <lineage>
        <taxon>Eukaryota</taxon>
        <taxon>Metazoa</taxon>
        <taxon>Chordata</taxon>
        <taxon>Craniata</taxon>
        <taxon>Vertebrata</taxon>
        <taxon>Euteleostomi</taxon>
        <taxon>Mammalia</taxon>
        <taxon>Eutheria</taxon>
        <taxon>Laurasiatheria</taxon>
        <taxon>Perissodactyla</taxon>
        <taxon>Equidae</taxon>
        <taxon>Equus</taxon>
    </lineage>
</organism>
<feature type="domain" description="Peptidase S1" evidence="8">
    <location>
        <begin position="66"/>
        <end position="298"/>
    </location>
</feature>
<keyword evidence="2 5" id="KW-0378">Hydrolase</keyword>
<name>A0A8C4MA45_EQUAS</name>
<dbReference type="InterPro" id="IPR001314">
    <property type="entry name" value="Peptidase_S1A"/>
</dbReference>
<dbReference type="InterPro" id="IPR043504">
    <property type="entry name" value="Peptidase_S1_PA_chymotrypsin"/>
</dbReference>
<feature type="region of interest" description="Disordered" evidence="6">
    <location>
        <begin position="306"/>
        <end position="327"/>
    </location>
</feature>
<proteinExistence type="predicted"/>
<evidence type="ECO:0000256" key="4">
    <source>
        <dbReference type="ARBA" id="ARBA00023157"/>
    </source>
</evidence>
<evidence type="ECO:0000256" key="3">
    <source>
        <dbReference type="ARBA" id="ARBA00022825"/>
    </source>
</evidence>
<dbReference type="PRINTS" id="PR00722">
    <property type="entry name" value="CHYMOTRYPSIN"/>
</dbReference>
<dbReference type="InterPro" id="IPR018114">
    <property type="entry name" value="TRYPSIN_HIS"/>
</dbReference>
<dbReference type="Gene3D" id="2.40.10.10">
    <property type="entry name" value="Trypsin-like serine proteases"/>
    <property type="match status" value="1"/>
</dbReference>
<accession>A0A8C4MA45</accession>
<dbReference type="GO" id="GO:0006508">
    <property type="term" value="P:proteolysis"/>
    <property type="evidence" value="ECO:0007669"/>
    <property type="project" value="UniProtKB-KW"/>
</dbReference>
<dbReference type="GO" id="GO:0004252">
    <property type="term" value="F:serine-type endopeptidase activity"/>
    <property type="evidence" value="ECO:0007669"/>
    <property type="project" value="InterPro"/>
</dbReference>
<reference evidence="9 10" key="1">
    <citation type="journal article" date="2020" name="Nat. Commun.">
        <title>Donkey genomes provide new insights into domestication and selection for coat color.</title>
        <authorList>
            <person name="Wang"/>
            <person name="C."/>
            <person name="Li"/>
            <person name="H."/>
            <person name="Guo"/>
            <person name="Y."/>
            <person name="Huang"/>
            <person name="J."/>
            <person name="Sun"/>
            <person name="Y."/>
            <person name="Min"/>
            <person name="J."/>
            <person name="Wang"/>
            <person name="J."/>
            <person name="Fang"/>
            <person name="X."/>
            <person name="Zhao"/>
            <person name="Z."/>
            <person name="Wang"/>
            <person name="S."/>
            <person name="Zhang"/>
            <person name="Y."/>
            <person name="Liu"/>
            <person name="Q."/>
            <person name="Jiang"/>
            <person name="Q."/>
            <person name="Wang"/>
            <person name="X."/>
            <person name="Guo"/>
            <person name="Y."/>
            <person name="Yang"/>
            <person name="C."/>
            <person name="Wang"/>
            <person name="Y."/>
            <person name="Tian"/>
            <person name="F."/>
            <person name="Zhuang"/>
            <person name="G."/>
            <person name="Fan"/>
            <person name="Y."/>
            <person name="Gao"/>
            <person name="Q."/>
            <person name="Li"/>
            <person name="Y."/>
            <person name="Ju"/>
            <person name="Z."/>
            <person name="Li"/>
            <person name="J."/>
            <person name="Li"/>
            <person name="R."/>
            <person name="Hou"/>
            <person name="M."/>
            <person name="Yang"/>
            <person name="G."/>
            <person name="Liu"/>
            <person name="G."/>
            <person name="Liu"/>
            <person name="W."/>
            <person name="Guo"/>
            <person name="J."/>
            <person name="Pan"/>
            <person name="S."/>
            <person name="Fan"/>
            <person name="G."/>
            <person name="Zhang"/>
            <person name="W."/>
            <person name="Zhang"/>
            <person name="R."/>
            <person name="Yu"/>
            <person name="J."/>
            <person name="Zhang"/>
            <person name="X."/>
            <person name="Yin"/>
            <person name="Q."/>
            <person name="Ji"/>
            <person name="C."/>
            <person name="Jin"/>
            <person name="Y."/>
            <person name="Yue"/>
            <person name="G."/>
            <person name="Liu"/>
            <person name="M."/>
            <person name="Xu"/>
            <person name="J."/>
            <person name="Liu"/>
            <person name="S."/>
            <person name="Jordana"/>
            <person name="J."/>
            <person name="Noce"/>
            <person name="A."/>
            <person name="Amills"/>
            <person name="M."/>
            <person name="Wu"/>
            <person name="D.D."/>
            <person name="Li"/>
            <person name="S."/>
            <person name="Zhou"/>
            <person name="X. and Zhong"/>
            <person name="J."/>
        </authorList>
    </citation>
    <scope>NUCLEOTIDE SEQUENCE [LARGE SCALE GENOMIC DNA]</scope>
</reference>
<dbReference type="InterPro" id="IPR033116">
    <property type="entry name" value="TRYPSIN_SER"/>
</dbReference>
<dbReference type="GeneTree" id="ENSGT00940000156020"/>
<evidence type="ECO:0000256" key="6">
    <source>
        <dbReference type="SAM" id="MobiDB-lite"/>
    </source>
</evidence>
<feature type="chain" id="PRO_5040203961" evidence="7">
    <location>
        <begin position="19"/>
        <end position="350"/>
    </location>
</feature>
<evidence type="ECO:0000313" key="9">
    <source>
        <dbReference type="Ensembl" id="ENSEASP00005024140.2"/>
    </source>
</evidence>
<dbReference type="PANTHER" id="PTHR24252:SF17">
    <property type="entry name" value="SUPPRESSOR OF TUMORIGENICITY 14 PROTEIN HOMOLOG-RELATED"/>
    <property type="match status" value="1"/>
</dbReference>
<keyword evidence="1 5" id="KW-0645">Protease</keyword>
<sequence length="350" mass="39114">MLLFSVLLLTSQAKGARGGMWTPLPVARAALPGGAGRDNSSSRPFHPVSECGERPSFEQGAQYSRIIEGTEAQVGEFPWLVSIQARNTHFCGGTIINEWWILTAAHCLSSEELIPTDLSIVLGTNSLNSQSLEMKAVTSIILHKNFTRINMDNDIALLLLDSPITFSELKEPICMPTSSNLSSWRECWVAGWGQTQSDDKNTMTTDLMKVPMIIVHWEECVKEFPKLTRNMLCAGYKTENYDACQGDSGGPLVCTKGSGRTWYQVGIISWGRSCGRKNIPGIYTLLENYNFWVKKVTELEGRPFDAKKVRSPPKEKPRSSQASEFPKPGSPRFWLLLCLLSYKLFAIFYQ</sequence>
<keyword evidence="4" id="KW-1015">Disulfide bond</keyword>
<dbReference type="Proteomes" id="UP000694387">
    <property type="component" value="Chromosome 3"/>
</dbReference>
<reference evidence="9" key="3">
    <citation type="submission" date="2025-09" db="UniProtKB">
        <authorList>
            <consortium name="Ensembl"/>
        </authorList>
    </citation>
    <scope>IDENTIFICATION</scope>
</reference>
<keyword evidence="7" id="KW-0732">Signal</keyword>
<evidence type="ECO:0000256" key="1">
    <source>
        <dbReference type="ARBA" id="ARBA00022670"/>
    </source>
</evidence>
<dbReference type="PROSITE" id="PS00135">
    <property type="entry name" value="TRYPSIN_SER"/>
    <property type="match status" value="1"/>
</dbReference>
<reference evidence="9" key="2">
    <citation type="submission" date="2025-08" db="UniProtKB">
        <authorList>
            <consortium name="Ensembl"/>
        </authorList>
    </citation>
    <scope>IDENTIFICATION</scope>
</reference>
<gene>
    <name evidence="9" type="primary">PRSS55</name>
</gene>
<dbReference type="InterPro" id="IPR001254">
    <property type="entry name" value="Trypsin_dom"/>
</dbReference>
<evidence type="ECO:0000313" key="10">
    <source>
        <dbReference type="Proteomes" id="UP000694387"/>
    </source>
</evidence>
<evidence type="ECO:0000256" key="7">
    <source>
        <dbReference type="SAM" id="SignalP"/>
    </source>
</evidence>
<evidence type="ECO:0000256" key="2">
    <source>
        <dbReference type="ARBA" id="ARBA00022801"/>
    </source>
</evidence>
<dbReference type="FunFam" id="2.40.10.10:FF:000006">
    <property type="entry name" value="Serine proteinase stubble"/>
    <property type="match status" value="1"/>
</dbReference>
<evidence type="ECO:0000259" key="8">
    <source>
        <dbReference type="PROSITE" id="PS50240"/>
    </source>
</evidence>
<keyword evidence="10" id="KW-1185">Reference proteome</keyword>
<dbReference type="SMART" id="SM00020">
    <property type="entry name" value="Tryp_SPc"/>
    <property type="match status" value="1"/>
</dbReference>
<dbReference type="SUPFAM" id="SSF50494">
    <property type="entry name" value="Trypsin-like serine proteases"/>
    <property type="match status" value="1"/>
</dbReference>
<dbReference type="GO" id="GO:0030317">
    <property type="term" value="P:flagellated sperm motility"/>
    <property type="evidence" value="ECO:0007669"/>
    <property type="project" value="Ensembl"/>
</dbReference>
<dbReference type="GO" id="GO:0007339">
    <property type="term" value="P:binding of sperm to zona pellucida"/>
    <property type="evidence" value="ECO:0007669"/>
    <property type="project" value="Ensembl"/>
</dbReference>
<dbReference type="PANTHER" id="PTHR24252">
    <property type="entry name" value="ACROSIN-RELATED"/>
    <property type="match status" value="1"/>
</dbReference>
<dbReference type="PROSITE" id="PS00134">
    <property type="entry name" value="TRYPSIN_HIS"/>
    <property type="match status" value="1"/>
</dbReference>